<evidence type="ECO:0000256" key="2">
    <source>
        <dbReference type="ARBA" id="ARBA00022908"/>
    </source>
</evidence>
<dbReference type="Gene3D" id="1.10.443.10">
    <property type="entry name" value="Intergrase catalytic core"/>
    <property type="match status" value="1"/>
</dbReference>
<organism evidence="6 7">
    <name type="scientific">Enterococcus canintestini</name>
    <dbReference type="NCBI Taxonomy" id="317010"/>
    <lineage>
        <taxon>Bacteria</taxon>
        <taxon>Bacillati</taxon>
        <taxon>Bacillota</taxon>
        <taxon>Bacilli</taxon>
        <taxon>Lactobacillales</taxon>
        <taxon>Enterococcaceae</taxon>
        <taxon>Enterococcus</taxon>
    </lineage>
</organism>
<evidence type="ECO:0000259" key="5">
    <source>
        <dbReference type="PROSITE" id="PS51898"/>
    </source>
</evidence>
<proteinExistence type="inferred from homology"/>
<dbReference type="InterPro" id="IPR010998">
    <property type="entry name" value="Integrase_recombinase_N"/>
</dbReference>
<dbReference type="Pfam" id="PF14659">
    <property type="entry name" value="Phage_int_SAM_3"/>
    <property type="match status" value="1"/>
</dbReference>
<keyword evidence="4" id="KW-0233">DNA recombination</keyword>
<evidence type="ECO:0000256" key="3">
    <source>
        <dbReference type="ARBA" id="ARBA00023125"/>
    </source>
</evidence>
<dbReference type="GO" id="GO:0006310">
    <property type="term" value="P:DNA recombination"/>
    <property type="evidence" value="ECO:0007669"/>
    <property type="project" value="UniProtKB-KW"/>
</dbReference>
<sequence length="381" mass="44257">MANFDQYEKKNGDKAWKFQAYLGTDKVTGKPIKTTRRNFKTKKEAQLALAKLQVDFEQKGLEKDGNETFQQVYDLWLDTYKTTVKEVTFMKTEIKFRKWILPKYGDLRVNKVTVRMAQEIINQWAKETDQYRILHSTAKRVFEYAINLGIITNNPLSHIMMPKREKQITTEKVKAYTKEEVKKISEYLQSKSGTYRSEYDKTLMRFLFYTGCRISEALALNWNDINFDEKTVTINKTLSQTKHGYKVSSPKTDTSSATISVDDVTLSFLKKWQLNQKEFMLHIGLTNPEMIFCGIYKQIVTHHAIYVRLQTITERAGVPFLGIHVTRHTHASLLLDAGASLKDVQDRLRHASIKITMDTYGHLSKETKVQTVDKFVQHLNA</sequence>
<protein>
    <submittedName>
        <fullName evidence="6">Integrase</fullName>
    </submittedName>
</protein>
<dbReference type="InterPro" id="IPR011010">
    <property type="entry name" value="DNA_brk_join_enz"/>
</dbReference>
<dbReference type="InterPro" id="IPR004107">
    <property type="entry name" value="Integrase_SAM-like_N"/>
</dbReference>
<comment type="similarity">
    <text evidence="1">Belongs to the 'phage' integrase family.</text>
</comment>
<dbReference type="SUPFAM" id="SSF56349">
    <property type="entry name" value="DNA breaking-rejoining enzymes"/>
    <property type="match status" value="1"/>
</dbReference>
<keyword evidence="2" id="KW-0229">DNA integration</keyword>
<dbReference type="EMBL" id="JXKG01000012">
    <property type="protein sequence ID" value="OJG14912.1"/>
    <property type="molecule type" value="Genomic_DNA"/>
</dbReference>
<feature type="domain" description="Tyr recombinase" evidence="5">
    <location>
        <begin position="171"/>
        <end position="373"/>
    </location>
</feature>
<evidence type="ECO:0000313" key="6">
    <source>
        <dbReference type="EMBL" id="OJG14912.1"/>
    </source>
</evidence>
<dbReference type="PROSITE" id="PS51898">
    <property type="entry name" value="TYR_RECOMBINASE"/>
    <property type="match status" value="1"/>
</dbReference>
<evidence type="ECO:0000313" key="7">
    <source>
        <dbReference type="Proteomes" id="UP000182835"/>
    </source>
</evidence>
<dbReference type="OrthoDB" id="9803188at2"/>
<dbReference type="RefSeq" id="WP_071865030.1">
    <property type="nucleotide sequence ID" value="NZ_JBHLVQ010000018.1"/>
</dbReference>
<name>A0A1L8R5B6_9ENTE</name>
<dbReference type="Pfam" id="PF00589">
    <property type="entry name" value="Phage_integrase"/>
    <property type="match status" value="1"/>
</dbReference>
<comment type="caution">
    <text evidence="6">The sequence shown here is derived from an EMBL/GenBank/DDBJ whole genome shotgun (WGS) entry which is preliminary data.</text>
</comment>
<dbReference type="PANTHER" id="PTHR30349:SF64">
    <property type="entry name" value="PROPHAGE INTEGRASE INTD-RELATED"/>
    <property type="match status" value="1"/>
</dbReference>
<dbReference type="Proteomes" id="UP000182835">
    <property type="component" value="Unassembled WGS sequence"/>
</dbReference>
<keyword evidence="3" id="KW-0238">DNA-binding</keyword>
<gene>
    <name evidence="6" type="ORF">RU96_GL000487</name>
</gene>
<dbReference type="CDD" id="cd01189">
    <property type="entry name" value="INT_ICEBs1_C_like"/>
    <property type="match status" value="1"/>
</dbReference>
<dbReference type="InterPro" id="IPR050090">
    <property type="entry name" value="Tyrosine_recombinase_XerCD"/>
</dbReference>
<evidence type="ECO:0000256" key="4">
    <source>
        <dbReference type="ARBA" id="ARBA00023172"/>
    </source>
</evidence>
<accession>A0A1L8R5B6</accession>
<dbReference type="GO" id="GO:0003677">
    <property type="term" value="F:DNA binding"/>
    <property type="evidence" value="ECO:0007669"/>
    <property type="project" value="UniProtKB-KW"/>
</dbReference>
<dbReference type="AlphaFoldDB" id="A0A1L8R5B6"/>
<dbReference type="InterPro" id="IPR013762">
    <property type="entry name" value="Integrase-like_cat_sf"/>
</dbReference>
<dbReference type="STRING" id="317010.RU96_GL000487"/>
<dbReference type="GO" id="GO:0015074">
    <property type="term" value="P:DNA integration"/>
    <property type="evidence" value="ECO:0007669"/>
    <property type="project" value="UniProtKB-KW"/>
</dbReference>
<dbReference type="InterPro" id="IPR002104">
    <property type="entry name" value="Integrase_catalytic"/>
</dbReference>
<reference evidence="6 7" key="1">
    <citation type="submission" date="2014-12" db="EMBL/GenBank/DDBJ databases">
        <title>Draft genome sequences of 29 type strains of Enterococci.</title>
        <authorList>
            <person name="Zhong Z."/>
            <person name="Sun Z."/>
            <person name="Liu W."/>
            <person name="Zhang W."/>
            <person name="Zhang H."/>
        </authorList>
    </citation>
    <scope>NUCLEOTIDE SEQUENCE [LARGE SCALE GENOMIC DNA]</scope>
    <source>
        <strain evidence="6 7">DSM 21207</strain>
    </source>
</reference>
<dbReference type="PANTHER" id="PTHR30349">
    <property type="entry name" value="PHAGE INTEGRASE-RELATED"/>
    <property type="match status" value="1"/>
</dbReference>
<dbReference type="InterPro" id="IPR028259">
    <property type="entry name" value="AP2-like_int_N"/>
</dbReference>
<evidence type="ECO:0000256" key="1">
    <source>
        <dbReference type="ARBA" id="ARBA00008857"/>
    </source>
</evidence>
<dbReference type="Gene3D" id="1.10.150.130">
    <property type="match status" value="1"/>
</dbReference>
<dbReference type="Pfam" id="PF14657">
    <property type="entry name" value="Arm-DNA-bind_4"/>
    <property type="match status" value="1"/>
</dbReference>